<keyword evidence="1" id="KW-0812">Transmembrane</keyword>
<keyword evidence="3" id="KW-1185">Reference proteome</keyword>
<accession>A0A561CZ87</accession>
<evidence type="ECO:0000256" key="1">
    <source>
        <dbReference type="SAM" id="Phobius"/>
    </source>
</evidence>
<keyword evidence="1" id="KW-1133">Transmembrane helix</keyword>
<reference evidence="2 3" key="1">
    <citation type="submission" date="2019-06" db="EMBL/GenBank/DDBJ databases">
        <title>Sorghum-associated microbial communities from plants grown in Nebraska, USA.</title>
        <authorList>
            <person name="Schachtman D."/>
        </authorList>
    </citation>
    <scope>NUCLEOTIDE SEQUENCE [LARGE SCALE GENOMIC DNA]</scope>
    <source>
        <strain evidence="2 3">2482</strain>
    </source>
</reference>
<feature type="transmembrane region" description="Helical" evidence="1">
    <location>
        <begin position="103"/>
        <end position="121"/>
    </location>
</feature>
<feature type="transmembrane region" description="Helical" evidence="1">
    <location>
        <begin position="76"/>
        <end position="96"/>
    </location>
</feature>
<comment type="caution">
    <text evidence="2">The sequence shown here is derived from an EMBL/GenBank/DDBJ whole genome shotgun (WGS) entry which is preliminary data.</text>
</comment>
<organism evidence="2 3">
    <name type="scientific">Neobacillus bataviensis</name>
    <dbReference type="NCBI Taxonomy" id="220685"/>
    <lineage>
        <taxon>Bacteria</taxon>
        <taxon>Bacillati</taxon>
        <taxon>Bacillota</taxon>
        <taxon>Bacilli</taxon>
        <taxon>Bacillales</taxon>
        <taxon>Bacillaceae</taxon>
        <taxon>Neobacillus</taxon>
    </lineage>
</organism>
<evidence type="ECO:0000313" key="3">
    <source>
        <dbReference type="Proteomes" id="UP000319671"/>
    </source>
</evidence>
<name>A0A561CZ87_9BACI</name>
<dbReference type="AlphaFoldDB" id="A0A561CZ87"/>
<gene>
    <name evidence="2" type="ORF">FB550_11128</name>
</gene>
<evidence type="ECO:0000313" key="2">
    <source>
        <dbReference type="EMBL" id="TWD96380.1"/>
    </source>
</evidence>
<feature type="transmembrane region" description="Helical" evidence="1">
    <location>
        <begin position="12"/>
        <end position="28"/>
    </location>
</feature>
<sequence length="166" mass="19768">MRMWESFDKNEISLLIILVVAYMAYFLFHRRVNPQIRKLGLLWGITIGILFDFTIGGGLLDYYRINDSNHYEVADVFYYLDFGPFGFFFFYFYETFHIHKKTFIYYTVAWAIIGVAAQWLFTWLDIITLQKGYHLAYSFPIFLVVQTATGAFIEQVKKREQILVRS</sequence>
<keyword evidence="1" id="KW-0472">Membrane</keyword>
<dbReference type="EMBL" id="VIVN01000011">
    <property type="protein sequence ID" value="TWD96380.1"/>
    <property type="molecule type" value="Genomic_DNA"/>
</dbReference>
<protein>
    <submittedName>
        <fullName evidence="2">Uncharacterized protein</fullName>
    </submittedName>
</protein>
<feature type="transmembrane region" description="Helical" evidence="1">
    <location>
        <begin position="40"/>
        <end position="64"/>
    </location>
</feature>
<dbReference type="Proteomes" id="UP000319671">
    <property type="component" value="Unassembled WGS sequence"/>
</dbReference>
<dbReference type="RefSeq" id="WP_144566882.1">
    <property type="nucleotide sequence ID" value="NZ_VIVN01000011.1"/>
</dbReference>
<feature type="transmembrane region" description="Helical" evidence="1">
    <location>
        <begin position="133"/>
        <end position="153"/>
    </location>
</feature>
<proteinExistence type="predicted"/>